<keyword evidence="5" id="KW-1185">Reference proteome</keyword>
<comment type="caution">
    <text evidence="4">The sequence shown here is derived from an EMBL/GenBank/DDBJ whole genome shotgun (WGS) entry which is preliminary data.</text>
</comment>
<feature type="chain" id="PRO_5020390776" description="DUF916 domain-containing protein" evidence="3">
    <location>
        <begin position="31"/>
        <end position="360"/>
    </location>
</feature>
<dbReference type="EMBL" id="SGWX01000001">
    <property type="protein sequence ID" value="RZS60521.1"/>
    <property type="molecule type" value="Genomic_DNA"/>
</dbReference>
<evidence type="ECO:0008006" key="6">
    <source>
        <dbReference type="Google" id="ProtNLM"/>
    </source>
</evidence>
<evidence type="ECO:0000313" key="5">
    <source>
        <dbReference type="Proteomes" id="UP000293852"/>
    </source>
</evidence>
<name>A0A4Q7M067_9MICO</name>
<organism evidence="4 5">
    <name type="scientific">Xylanimonas ulmi</name>
    <dbReference type="NCBI Taxonomy" id="228973"/>
    <lineage>
        <taxon>Bacteria</taxon>
        <taxon>Bacillati</taxon>
        <taxon>Actinomycetota</taxon>
        <taxon>Actinomycetes</taxon>
        <taxon>Micrococcales</taxon>
        <taxon>Promicromonosporaceae</taxon>
        <taxon>Xylanimonas</taxon>
    </lineage>
</organism>
<feature type="region of interest" description="Disordered" evidence="1">
    <location>
        <begin position="335"/>
        <end position="360"/>
    </location>
</feature>
<protein>
    <recommendedName>
        <fullName evidence="6">DUF916 domain-containing protein</fullName>
    </recommendedName>
</protein>
<dbReference type="AlphaFoldDB" id="A0A4Q7M067"/>
<accession>A0A4Q7M067</accession>
<keyword evidence="2" id="KW-0472">Membrane</keyword>
<dbReference type="Proteomes" id="UP000293852">
    <property type="component" value="Unassembled WGS sequence"/>
</dbReference>
<evidence type="ECO:0000313" key="4">
    <source>
        <dbReference type="EMBL" id="RZS60521.1"/>
    </source>
</evidence>
<keyword evidence="3" id="KW-0732">Signal</keyword>
<evidence type="ECO:0000256" key="1">
    <source>
        <dbReference type="SAM" id="MobiDB-lite"/>
    </source>
</evidence>
<feature type="transmembrane region" description="Helical" evidence="2">
    <location>
        <begin position="298"/>
        <end position="322"/>
    </location>
</feature>
<gene>
    <name evidence="4" type="ORF">EV386_0781</name>
</gene>
<evidence type="ECO:0000256" key="2">
    <source>
        <dbReference type="SAM" id="Phobius"/>
    </source>
</evidence>
<keyword evidence="2" id="KW-1133">Transmembrane helix</keyword>
<reference evidence="4 5" key="1">
    <citation type="submission" date="2019-02" db="EMBL/GenBank/DDBJ databases">
        <title>Sequencing the genomes of 1000 actinobacteria strains.</title>
        <authorList>
            <person name="Klenk H.-P."/>
        </authorList>
    </citation>
    <scope>NUCLEOTIDE SEQUENCE [LARGE SCALE GENOMIC DNA]</scope>
    <source>
        <strain evidence="4 5">DSM 16932</strain>
    </source>
</reference>
<evidence type="ECO:0000256" key="3">
    <source>
        <dbReference type="SAM" id="SignalP"/>
    </source>
</evidence>
<feature type="signal peptide" evidence="3">
    <location>
        <begin position="1"/>
        <end position="30"/>
    </location>
</feature>
<keyword evidence="2" id="KW-0812">Transmembrane</keyword>
<dbReference type="RefSeq" id="WP_130412501.1">
    <property type="nucleotide sequence ID" value="NZ_SGWX01000001.1"/>
</dbReference>
<sequence length="360" mass="37533">MPVLYRALTRAVAGALLLALLAAGATPVSALPGDGDPAADSPRAWAVVPASADGPDGRGRLDYAVEPGARVEDHVAVRNLGEQPLTVDVYVQDADHGPDGAFTVRTPQDTPTRVGVWLRLAEGRVTVPPRASVVVPFVLDVPRDAEPGDHAGGVLAVSEVAQSQGPAVQIATGTRVYVRVGGPVAPALEASPLRGAYAGRLGPLTPGRLEVETTLVNSGNIRLDPTAVVRVRSLFGLWTGSVALDDTDEILPGGATTTSGVLTGVPPLGPYWLTVEATRATSRGQDLSETVTMTSPTVLVWAPPWTLLTALALLALAVAVGWRNLRRRRRARTVALTGPATPRPGRARLLTPRRAPGTCR</sequence>
<proteinExistence type="predicted"/>
<dbReference type="OrthoDB" id="4336304at2"/>